<dbReference type="PANTHER" id="PTHR43877:SF1">
    <property type="entry name" value="ACETYLTRANSFERASE"/>
    <property type="match status" value="1"/>
</dbReference>
<organism evidence="4 5">
    <name type="scientific">Alsobacter metallidurans</name>
    <dbReference type="NCBI Taxonomy" id="340221"/>
    <lineage>
        <taxon>Bacteria</taxon>
        <taxon>Pseudomonadati</taxon>
        <taxon>Pseudomonadota</taxon>
        <taxon>Alphaproteobacteria</taxon>
        <taxon>Hyphomicrobiales</taxon>
        <taxon>Alsobacteraceae</taxon>
        <taxon>Alsobacter</taxon>
    </lineage>
</organism>
<dbReference type="GO" id="GO:0016747">
    <property type="term" value="F:acyltransferase activity, transferring groups other than amino-acyl groups"/>
    <property type="evidence" value="ECO:0007669"/>
    <property type="project" value="InterPro"/>
</dbReference>
<comment type="caution">
    <text evidence="4">The sequence shown here is derived from an EMBL/GenBank/DDBJ whole genome shotgun (WGS) entry which is preliminary data.</text>
</comment>
<sequence>MNDLAGMRRGTSDDLKALVALQHAAYAPNRALLGVEPIPLQADYAAVLRDWEVWLLDGTDSLAGALIVEPRADDLLIWSVAANPAAQRGGTGNRMLAAAEERAQQLGRKAIRLYTGQALTHNVAWYSRKGYRVESVEQMPDRAIVHMVKTHF</sequence>
<gene>
    <name evidence="4" type="ORF">GCM10007036_41640</name>
</gene>
<evidence type="ECO:0000256" key="1">
    <source>
        <dbReference type="ARBA" id="ARBA00022679"/>
    </source>
</evidence>
<evidence type="ECO:0000259" key="3">
    <source>
        <dbReference type="PROSITE" id="PS51186"/>
    </source>
</evidence>
<keyword evidence="5" id="KW-1185">Reference proteome</keyword>
<keyword evidence="1" id="KW-0808">Transferase</keyword>
<dbReference type="InterPro" id="IPR050832">
    <property type="entry name" value="Bact_Acetyltransf"/>
</dbReference>
<dbReference type="PROSITE" id="PS51186">
    <property type="entry name" value="GNAT"/>
    <property type="match status" value="1"/>
</dbReference>
<evidence type="ECO:0000256" key="2">
    <source>
        <dbReference type="ARBA" id="ARBA00023315"/>
    </source>
</evidence>
<evidence type="ECO:0000313" key="4">
    <source>
        <dbReference type="EMBL" id="GGH30787.1"/>
    </source>
</evidence>
<dbReference type="Gene3D" id="3.40.630.30">
    <property type="match status" value="1"/>
</dbReference>
<dbReference type="Pfam" id="PF00583">
    <property type="entry name" value="Acetyltransf_1"/>
    <property type="match status" value="1"/>
</dbReference>
<evidence type="ECO:0000313" key="5">
    <source>
        <dbReference type="Proteomes" id="UP000603912"/>
    </source>
</evidence>
<proteinExistence type="predicted"/>
<name>A0A917IAH1_9HYPH</name>
<reference evidence="4" key="2">
    <citation type="submission" date="2020-09" db="EMBL/GenBank/DDBJ databases">
        <authorList>
            <person name="Sun Q."/>
            <person name="Zhou Y."/>
        </authorList>
    </citation>
    <scope>NUCLEOTIDE SEQUENCE</scope>
    <source>
        <strain evidence="4">CGMCC 1.12214</strain>
    </source>
</reference>
<dbReference type="AlphaFoldDB" id="A0A917IAH1"/>
<reference evidence="4" key="1">
    <citation type="journal article" date="2014" name="Int. J. Syst. Evol. Microbiol.">
        <title>Complete genome sequence of Corynebacterium casei LMG S-19264T (=DSM 44701T), isolated from a smear-ripened cheese.</title>
        <authorList>
            <consortium name="US DOE Joint Genome Institute (JGI-PGF)"/>
            <person name="Walter F."/>
            <person name="Albersmeier A."/>
            <person name="Kalinowski J."/>
            <person name="Ruckert C."/>
        </authorList>
    </citation>
    <scope>NUCLEOTIDE SEQUENCE</scope>
    <source>
        <strain evidence="4">CGMCC 1.12214</strain>
    </source>
</reference>
<dbReference type="RefSeq" id="WP_188519576.1">
    <property type="nucleotide sequence ID" value="NZ_BMES01000002.1"/>
</dbReference>
<dbReference type="PANTHER" id="PTHR43877">
    <property type="entry name" value="AMINOALKYLPHOSPHONATE N-ACETYLTRANSFERASE-RELATED-RELATED"/>
    <property type="match status" value="1"/>
</dbReference>
<protein>
    <recommendedName>
        <fullName evidence="3">N-acetyltransferase domain-containing protein</fullName>
    </recommendedName>
</protein>
<dbReference type="EMBL" id="BMES01000002">
    <property type="protein sequence ID" value="GGH30787.1"/>
    <property type="molecule type" value="Genomic_DNA"/>
</dbReference>
<dbReference type="Proteomes" id="UP000603912">
    <property type="component" value="Unassembled WGS sequence"/>
</dbReference>
<accession>A0A917IAH1</accession>
<keyword evidence="2" id="KW-0012">Acyltransferase</keyword>
<feature type="domain" description="N-acetyltransferase" evidence="3">
    <location>
        <begin position="5"/>
        <end position="152"/>
    </location>
</feature>
<dbReference type="SUPFAM" id="SSF55729">
    <property type="entry name" value="Acyl-CoA N-acyltransferases (Nat)"/>
    <property type="match status" value="1"/>
</dbReference>
<dbReference type="InterPro" id="IPR000182">
    <property type="entry name" value="GNAT_dom"/>
</dbReference>
<dbReference type="InterPro" id="IPR016181">
    <property type="entry name" value="Acyl_CoA_acyltransferase"/>
</dbReference>